<dbReference type="CDD" id="cd09917">
    <property type="entry name" value="F-box_SF"/>
    <property type="match status" value="1"/>
</dbReference>
<dbReference type="HOGENOM" id="CLU_1011974_0_0_1"/>
<reference evidence="3" key="2">
    <citation type="journal article" date="2013" name="PLoS Genet.">
        <title>Comparative genome structure, secondary metabolite, and effector coding capacity across Cochliobolus pathogens.</title>
        <authorList>
            <person name="Condon B.J."/>
            <person name="Leng Y."/>
            <person name="Wu D."/>
            <person name="Bushley K.E."/>
            <person name="Ohm R.A."/>
            <person name="Otillar R."/>
            <person name="Martin J."/>
            <person name="Schackwitz W."/>
            <person name="Grimwood J."/>
            <person name="MohdZainudin N."/>
            <person name="Xue C."/>
            <person name="Wang R."/>
            <person name="Manning V.A."/>
            <person name="Dhillon B."/>
            <person name="Tu Z.J."/>
            <person name="Steffenson B.J."/>
            <person name="Salamov A."/>
            <person name="Sun H."/>
            <person name="Lowry S."/>
            <person name="LaButti K."/>
            <person name="Han J."/>
            <person name="Copeland A."/>
            <person name="Lindquist E."/>
            <person name="Barry K."/>
            <person name="Schmutz J."/>
            <person name="Baker S.E."/>
            <person name="Ciuffetti L.M."/>
            <person name="Grigoriev I.V."/>
            <person name="Zhong S."/>
            <person name="Turgeon B.G."/>
        </authorList>
    </citation>
    <scope>NUCLEOTIDE SEQUENCE [LARGE SCALE GENOMIC DNA]</scope>
    <source>
        <strain evidence="3">C5 / ATCC 48332 / race O</strain>
    </source>
</reference>
<dbReference type="AlphaFoldDB" id="M2UF96"/>
<gene>
    <name evidence="2" type="ORF">COCHEDRAFT_1218166</name>
</gene>
<name>M2UF96_COCH5</name>
<dbReference type="EMBL" id="KB445584">
    <property type="protein sequence ID" value="EMD86582.1"/>
    <property type="molecule type" value="Genomic_DNA"/>
</dbReference>
<protein>
    <recommendedName>
        <fullName evidence="1">F-box domain-containing protein</fullName>
    </recommendedName>
</protein>
<dbReference type="SUPFAM" id="SSF81383">
    <property type="entry name" value="F-box domain"/>
    <property type="match status" value="1"/>
</dbReference>
<evidence type="ECO:0000313" key="3">
    <source>
        <dbReference type="Proteomes" id="UP000016936"/>
    </source>
</evidence>
<dbReference type="InterPro" id="IPR001810">
    <property type="entry name" value="F-box_dom"/>
</dbReference>
<sequence length="275" mass="31653">MPQLEDLPNELKLQVISYLPQQDLASFMRTNRTFQCLVQPILYHKIEISHQNLPQLHGLCGQLGRFDETKRNKIGDHVCLIEIDTDRLDLGTPFQIPDCDRKKTEQWIDNLLMPYGAANSVTPAIPYDPEAREKWRGAFFVLNSLDALLAYIAAKSANLESLKLDLSGYFQTPSVAELLYYKIRADLQCKRAPFPKLRHLQIDSVLDIDIPVFALSELRQLQIRFLDDDSPLEIPVFESNNLSHLHVLDLYYIKDTSSKARTLLSDYQFPHLTKL</sequence>
<organism evidence="2 3">
    <name type="scientific">Cochliobolus heterostrophus (strain C5 / ATCC 48332 / race O)</name>
    <name type="common">Southern corn leaf blight fungus</name>
    <name type="synonym">Bipolaris maydis</name>
    <dbReference type="NCBI Taxonomy" id="701091"/>
    <lineage>
        <taxon>Eukaryota</taxon>
        <taxon>Fungi</taxon>
        <taxon>Dikarya</taxon>
        <taxon>Ascomycota</taxon>
        <taxon>Pezizomycotina</taxon>
        <taxon>Dothideomycetes</taxon>
        <taxon>Pleosporomycetidae</taxon>
        <taxon>Pleosporales</taxon>
        <taxon>Pleosporineae</taxon>
        <taxon>Pleosporaceae</taxon>
        <taxon>Bipolaris</taxon>
    </lineage>
</organism>
<dbReference type="InterPro" id="IPR036047">
    <property type="entry name" value="F-box-like_dom_sf"/>
</dbReference>
<dbReference type="Pfam" id="PF12937">
    <property type="entry name" value="F-box-like"/>
    <property type="match status" value="1"/>
</dbReference>
<dbReference type="Proteomes" id="UP000016936">
    <property type="component" value="Unassembled WGS sequence"/>
</dbReference>
<dbReference type="PROSITE" id="PS50181">
    <property type="entry name" value="FBOX"/>
    <property type="match status" value="1"/>
</dbReference>
<feature type="domain" description="F-box" evidence="1">
    <location>
        <begin position="1"/>
        <end position="46"/>
    </location>
</feature>
<evidence type="ECO:0000259" key="1">
    <source>
        <dbReference type="PROSITE" id="PS50181"/>
    </source>
</evidence>
<keyword evidence="3" id="KW-1185">Reference proteome</keyword>
<dbReference type="SMART" id="SM00256">
    <property type="entry name" value="FBOX"/>
    <property type="match status" value="1"/>
</dbReference>
<accession>M2UF96</accession>
<evidence type="ECO:0000313" key="2">
    <source>
        <dbReference type="EMBL" id="EMD86582.1"/>
    </source>
</evidence>
<reference evidence="2 3" key="1">
    <citation type="journal article" date="2012" name="PLoS Pathog.">
        <title>Diverse lifestyles and strategies of plant pathogenesis encoded in the genomes of eighteen Dothideomycetes fungi.</title>
        <authorList>
            <person name="Ohm R.A."/>
            <person name="Feau N."/>
            <person name="Henrissat B."/>
            <person name="Schoch C.L."/>
            <person name="Horwitz B.A."/>
            <person name="Barry K.W."/>
            <person name="Condon B.J."/>
            <person name="Copeland A.C."/>
            <person name="Dhillon B."/>
            <person name="Glaser F."/>
            <person name="Hesse C.N."/>
            <person name="Kosti I."/>
            <person name="LaButti K."/>
            <person name="Lindquist E.A."/>
            <person name="Lucas S."/>
            <person name="Salamov A.A."/>
            <person name="Bradshaw R.E."/>
            <person name="Ciuffetti L."/>
            <person name="Hamelin R.C."/>
            <person name="Kema G.H.J."/>
            <person name="Lawrence C."/>
            <person name="Scott J.A."/>
            <person name="Spatafora J.W."/>
            <person name="Turgeon B.G."/>
            <person name="de Wit P.J.G.M."/>
            <person name="Zhong S."/>
            <person name="Goodwin S.B."/>
            <person name="Grigoriev I.V."/>
        </authorList>
    </citation>
    <scope>NUCLEOTIDE SEQUENCE [LARGE SCALE GENOMIC DNA]</scope>
    <source>
        <strain evidence="3">C5 / ATCC 48332 / race O</strain>
    </source>
</reference>
<proteinExistence type="predicted"/>